<dbReference type="OrthoDB" id="5830729at2759"/>
<feature type="transmembrane region" description="Helical" evidence="1">
    <location>
        <begin position="314"/>
        <end position="337"/>
    </location>
</feature>
<keyword evidence="1" id="KW-0472">Membrane</keyword>
<dbReference type="Proteomes" id="UP000580250">
    <property type="component" value="Unassembled WGS sequence"/>
</dbReference>
<feature type="transmembrane region" description="Helical" evidence="1">
    <location>
        <begin position="278"/>
        <end position="302"/>
    </location>
</feature>
<evidence type="ECO:0000313" key="3">
    <source>
        <dbReference type="Proteomes" id="UP000580250"/>
    </source>
</evidence>
<proteinExistence type="predicted"/>
<name>A0A6V7TV37_MELEN</name>
<feature type="transmembrane region" description="Helical" evidence="1">
    <location>
        <begin position="12"/>
        <end position="36"/>
    </location>
</feature>
<evidence type="ECO:0000313" key="2">
    <source>
        <dbReference type="EMBL" id="CAD2132228.1"/>
    </source>
</evidence>
<organism evidence="2 3">
    <name type="scientific">Meloidogyne enterolobii</name>
    <name type="common">Root-knot nematode worm</name>
    <name type="synonym">Meloidogyne mayaguensis</name>
    <dbReference type="NCBI Taxonomy" id="390850"/>
    <lineage>
        <taxon>Eukaryota</taxon>
        <taxon>Metazoa</taxon>
        <taxon>Ecdysozoa</taxon>
        <taxon>Nematoda</taxon>
        <taxon>Chromadorea</taxon>
        <taxon>Rhabditida</taxon>
        <taxon>Tylenchina</taxon>
        <taxon>Tylenchomorpha</taxon>
        <taxon>Tylenchoidea</taxon>
        <taxon>Meloidogynidae</taxon>
        <taxon>Meloidogyninae</taxon>
        <taxon>Meloidogyne</taxon>
    </lineage>
</organism>
<dbReference type="AlphaFoldDB" id="A0A6V7TV37"/>
<dbReference type="EMBL" id="CAJEWN010000011">
    <property type="protein sequence ID" value="CAD2132228.1"/>
    <property type="molecule type" value="Genomic_DNA"/>
</dbReference>
<protein>
    <submittedName>
        <fullName evidence="2">Uncharacterized protein</fullName>
    </submittedName>
</protein>
<sequence length="362" mass="41575">MLPEQYLNTAVSIFASILFIPLSIIALIINLLYACVLIHGHRYFSTKFVYICSRHLVIADIVSSLTQIFVIVPTVILPYEIGREFLLSRFVETVLTCETLAHMATFHFMFLQSLGHVHNQLLYSQNEIAIHALNNWGSIIATSFWIWLAFLLLIFGAIFRCVLRFNIVSYSFYCVCYDDDNNGFGGAYLMKILLGFLMIMCIGINLFGAIYFERKIQKLFPGNSRSAAISTTTANIRRTSISVSVIHRVHLQQQSIQSNQRKILYEMLKSKAFFVQGFYMSLSLLARYSGFHLIPLFCLFLYGNSVQTINERATINVIGNVLILLSISCNSIIYWFWNFRIRSLTEEVLIFLRTLIPNIIQK</sequence>
<dbReference type="Gene3D" id="1.20.1070.10">
    <property type="entry name" value="Rhodopsin 7-helix transmembrane proteins"/>
    <property type="match status" value="1"/>
</dbReference>
<reference evidence="2 3" key="1">
    <citation type="submission" date="2020-08" db="EMBL/GenBank/DDBJ databases">
        <authorList>
            <person name="Koutsovoulos G."/>
            <person name="Danchin GJ E."/>
        </authorList>
    </citation>
    <scope>NUCLEOTIDE SEQUENCE [LARGE SCALE GENOMIC DNA]</scope>
</reference>
<feature type="transmembrane region" description="Helical" evidence="1">
    <location>
        <begin position="144"/>
        <end position="163"/>
    </location>
</feature>
<feature type="transmembrane region" description="Helical" evidence="1">
    <location>
        <begin position="192"/>
        <end position="212"/>
    </location>
</feature>
<keyword evidence="1" id="KW-1133">Transmembrane helix</keyword>
<gene>
    <name evidence="2" type="ORF">MENT_LOCUS3602</name>
</gene>
<keyword evidence="1" id="KW-0812">Transmembrane</keyword>
<evidence type="ECO:0000256" key="1">
    <source>
        <dbReference type="SAM" id="Phobius"/>
    </source>
</evidence>
<feature type="transmembrane region" description="Helical" evidence="1">
    <location>
        <begin position="57"/>
        <end position="79"/>
    </location>
</feature>
<accession>A0A6V7TV37</accession>
<comment type="caution">
    <text evidence="2">The sequence shown here is derived from an EMBL/GenBank/DDBJ whole genome shotgun (WGS) entry which is preliminary data.</text>
</comment>